<proteinExistence type="predicted"/>
<keyword evidence="2" id="KW-1003">Cell membrane</keyword>
<feature type="transmembrane region" description="Helical" evidence="6">
    <location>
        <begin position="357"/>
        <end position="379"/>
    </location>
</feature>
<evidence type="ECO:0000313" key="9">
    <source>
        <dbReference type="Proteomes" id="UP000077469"/>
    </source>
</evidence>
<dbReference type="EMBL" id="CP007141">
    <property type="protein sequence ID" value="AJC72881.1"/>
    <property type="molecule type" value="Genomic_DNA"/>
</dbReference>
<dbReference type="Gene3D" id="1.20.1640.10">
    <property type="entry name" value="Multidrug efflux transporter AcrB transmembrane domain"/>
    <property type="match status" value="2"/>
</dbReference>
<feature type="transmembrane region" description="Helical" evidence="6">
    <location>
        <begin position="676"/>
        <end position="694"/>
    </location>
</feature>
<keyword evidence="5 6" id="KW-0472">Membrane</keyword>
<feature type="transmembrane region" description="Helical" evidence="6">
    <location>
        <begin position="331"/>
        <end position="351"/>
    </location>
</feature>
<feature type="transmembrane region" description="Helical" evidence="6">
    <location>
        <begin position="12"/>
        <end position="30"/>
    </location>
</feature>
<evidence type="ECO:0000256" key="6">
    <source>
        <dbReference type="SAM" id="Phobius"/>
    </source>
</evidence>
<evidence type="ECO:0000256" key="2">
    <source>
        <dbReference type="ARBA" id="ARBA00022475"/>
    </source>
</evidence>
<keyword evidence="4 6" id="KW-1133">Transmembrane helix</keyword>
<feature type="domain" description="Membrane transport protein MMPL" evidence="7">
    <location>
        <begin position="608"/>
        <end position="754"/>
    </location>
</feature>
<dbReference type="Proteomes" id="UP000077469">
    <property type="component" value="Chromosome"/>
</dbReference>
<comment type="subcellular location">
    <subcellularLocation>
        <location evidence="1">Cell membrane</location>
        <topology evidence="1">Multi-pass membrane protein</topology>
    </subcellularLocation>
</comment>
<feature type="domain" description="Membrane transport protein MMPL" evidence="7">
    <location>
        <begin position="167"/>
        <end position="385"/>
    </location>
</feature>
<dbReference type="PaxDb" id="1123384-AJ81_00245"/>
<evidence type="ECO:0000259" key="7">
    <source>
        <dbReference type="Pfam" id="PF03176"/>
    </source>
</evidence>
<dbReference type="PANTHER" id="PTHR33406">
    <property type="entry name" value="MEMBRANE PROTEIN MJ1562-RELATED"/>
    <property type="match status" value="1"/>
</dbReference>
<feature type="transmembrane region" description="Helical" evidence="6">
    <location>
        <begin position="261"/>
        <end position="281"/>
    </location>
</feature>
<feature type="transmembrane region" description="Helical" evidence="6">
    <location>
        <begin position="411"/>
        <end position="430"/>
    </location>
</feature>
<evidence type="ECO:0000256" key="1">
    <source>
        <dbReference type="ARBA" id="ARBA00004651"/>
    </source>
</evidence>
<dbReference type="InterPro" id="IPR050545">
    <property type="entry name" value="Mycobact_MmpL"/>
</dbReference>
<feature type="transmembrane region" description="Helical" evidence="6">
    <location>
        <begin position="715"/>
        <end position="734"/>
    </location>
</feature>
<dbReference type="PATRIC" id="fig|1123384.7.peg.46"/>
<keyword evidence="9" id="KW-1185">Reference proteome</keyword>
<dbReference type="KEGG" id="phy:AJ81_00245"/>
<dbReference type="InterPro" id="IPR004869">
    <property type="entry name" value="MMPL_dom"/>
</dbReference>
<feature type="transmembrane region" description="Helical" evidence="6">
    <location>
        <begin position="650"/>
        <end position="670"/>
    </location>
</feature>
<accession>A0A0X1KNP6</accession>
<feature type="transmembrane region" description="Helical" evidence="6">
    <location>
        <begin position="740"/>
        <end position="763"/>
    </location>
</feature>
<evidence type="ECO:0000256" key="3">
    <source>
        <dbReference type="ARBA" id="ARBA00022692"/>
    </source>
</evidence>
<reference evidence="8 9" key="1">
    <citation type="submission" date="2014-01" db="EMBL/GenBank/DDBJ databases">
        <title>Genome sequencing of Thermotog hypogea.</title>
        <authorList>
            <person name="Zhang X."/>
            <person name="Alvare G."/>
            <person name="Fristensky B."/>
            <person name="Chen L."/>
            <person name="Suen T."/>
            <person name="Chen Q."/>
            <person name="Ma K."/>
        </authorList>
    </citation>
    <scope>NUCLEOTIDE SEQUENCE [LARGE SCALE GENOMIC DNA]</scope>
    <source>
        <strain evidence="8 9">DSM 11164</strain>
    </source>
</reference>
<evidence type="ECO:0000313" key="8">
    <source>
        <dbReference type="EMBL" id="AJC72881.1"/>
    </source>
</evidence>
<name>A0A0X1KNP6_9THEM</name>
<evidence type="ECO:0000256" key="5">
    <source>
        <dbReference type="ARBA" id="ARBA00023136"/>
    </source>
</evidence>
<keyword evidence="3 6" id="KW-0812">Transmembrane</keyword>
<organism evidence="8 9">
    <name type="scientific">Pseudothermotoga hypogea DSM 11164 = NBRC 106472</name>
    <dbReference type="NCBI Taxonomy" id="1123384"/>
    <lineage>
        <taxon>Bacteria</taxon>
        <taxon>Thermotogati</taxon>
        <taxon>Thermotogota</taxon>
        <taxon>Thermotogae</taxon>
        <taxon>Thermotogales</taxon>
        <taxon>Thermotogaceae</taxon>
        <taxon>Pseudothermotoga</taxon>
    </lineage>
</organism>
<feature type="transmembrane region" description="Helical" evidence="6">
    <location>
        <begin position="235"/>
        <end position="254"/>
    </location>
</feature>
<evidence type="ECO:0000256" key="4">
    <source>
        <dbReference type="ARBA" id="ARBA00022989"/>
    </source>
</evidence>
<feature type="transmembrane region" description="Helical" evidence="6">
    <location>
        <begin position="287"/>
        <end position="311"/>
    </location>
</feature>
<dbReference type="SUPFAM" id="SSF82866">
    <property type="entry name" value="Multidrug efflux transporter AcrB transmembrane domain"/>
    <property type="match status" value="2"/>
</dbReference>
<gene>
    <name evidence="8" type="ORF">AJ81_00245</name>
</gene>
<sequence length="774" mass="86761">MDMTDLVLRHHRTLLVVFLLSAFLFALFGLRRISINSDLTNLADKFDQNYKEQIGFLSEKLSSNILVVLAYTDGNIEKAKRAVELLKERFEESGYVSETLKMDNPELFVKYGFLGLDSEVLRRVQNAFDFGEGSFLDFSQWRNLFASLSMLNELAEEYINRKGIEQYILLSPDQRLILINFALNSSVSDVNAIYQAVAGLRNTAKEVSKATGVRFAFTGTPAGVYESNNQVQRDFAITSIVSLSGISLIVYLGYGSLSVLLCLFLSMVVGMCMTLGLAGLLVGEINIVTSFVNAMVLGLGIDYGIHVMTRIAEYSRFKDLREGIKEALSELLKPSLIALLTTVGAFSSMYLGLSRPFVQMATFSIIGMICFYLTMMLFLPSMLLSLRIRPVEHEKLTFLRRLFSMSRSRRFALVVSAVLIAFIPLGALNLKEYWYTPPGLVAKRAESAMAFAELKKSFQRVGFGEICVVAEDLEELHRLDQLLKSSDLFIPPLSVLSLMEFSKFDGNGSAQNLYASLSEMVNNPFLLAVFKRIGMYPQILDMLRLLKGSKDLNDVLSELQKDVPLFFYQRAGHTMYVLYTDTTKDLYKDNRLKIVHNFVTENGVKSFGTPMILYMIMEDMRKSMYSVIFLTVCGIFFMLLLSVRSLKASLWITVGVLASIVGTFGAGSLLNIRTTFMTLLSVPLLLGLGVDSFIHMRHAVLRNDETHTYRTFKSVFLSIITTIAAFGSFSTAQGQLLREFGVLMGIGFVMCFFTTALLSFHVLGGEDRENSDVH</sequence>
<dbReference type="Pfam" id="PF03176">
    <property type="entry name" value="MMPL"/>
    <property type="match status" value="2"/>
</dbReference>
<feature type="transmembrane region" description="Helical" evidence="6">
    <location>
        <begin position="623"/>
        <end position="643"/>
    </location>
</feature>
<dbReference type="PANTHER" id="PTHR33406:SF13">
    <property type="entry name" value="MEMBRANE PROTEIN YDFJ"/>
    <property type="match status" value="1"/>
</dbReference>
<dbReference type="GO" id="GO:0005886">
    <property type="term" value="C:plasma membrane"/>
    <property type="evidence" value="ECO:0007669"/>
    <property type="project" value="UniProtKB-SubCell"/>
</dbReference>
<dbReference type="AlphaFoldDB" id="A0A0X1KNP6"/>
<protein>
    <submittedName>
        <fullName evidence="8">RND transporter</fullName>
    </submittedName>
</protein>
<dbReference type="STRING" id="1123384.AJ81_00245"/>